<proteinExistence type="predicted"/>
<reference evidence="1" key="1">
    <citation type="journal article" date="2018" name="DNA Res.">
        <title>Multiple hybrid de novo genome assembly of finger millet, an orphan allotetraploid crop.</title>
        <authorList>
            <person name="Hatakeyama M."/>
            <person name="Aluri S."/>
            <person name="Balachadran M.T."/>
            <person name="Sivarajan S.R."/>
            <person name="Patrignani A."/>
            <person name="Gruter S."/>
            <person name="Poveda L."/>
            <person name="Shimizu-Inatsugi R."/>
            <person name="Baeten J."/>
            <person name="Francoijs K.J."/>
            <person name="Nataraja K.N."/>
            <person name="Reddy Y.A.N."/>
            <person name="Phadnis S."/>
            <person name="Ravikumar R.L."/>
            <person name="Schlapbach R."/>
            <person name="Sreeman S.M."/>
            <person name="Shimizu K.K."/>
        </authorList>
    </citation>
    <scope>NUCLEOTIDE SEQUENCE</scope>
</reference>
<sequence>MGNCLKLQRGAAWADGHEWEEEEEVVVKGKPAVAKTERAEVKIRVTKRQLQELLEKAGGGGQDSKMRQRQMEKVLAELMNSGVVCYHQQQEETLRGNWRPSLHCIPEAAEES</sequence>
<dbReference type="PANTHER" id="PTHR33647">
    <property type="entry name" value="OS01G0793900 PROTEIN"/>
    <property type="match status" value="1"/>
</dbReference>
<reference evidence="1" key="2">
    <citation type="submission" date="2021-12" db="EMBL/GenBank/DDBJ databases">
        <title>Resequencing data analysis of finger millet.</title>
        <authorList>
            <person name="Hatakeyama M."/>
            <person name="Aluri S."/>
            <person name="Balachadran M.T."/>
            <person name="Sivarajan S.R."/>
            <person name="Poveda L."/>
            <person name="Shimizu-Inatsugi R."/>
            <person name="Schlapbach R."/>
            <person name="Sreeman S.M."/>
            <person name="Shimizu K.K."/>
        </authorList>
    </citation>
    <scope>NUCLEOTIDE SEQUENCE</scope>
</reference>
<dbReference type="PANTHER" id="PTHR33647:SF5">
    <property type="entry name" value="OS01G0793900 PROTEIN"/>
    <property type="match status" value="1"/>
</dbReference>
<dbReference type="EMBL" id="BQKI01000004">
    <property type="protein sequence ID" value="GJM92881.1"/>
    <property type="molecule type" value="Genomic_DNA"/>
</dbReference>
<dbReference type="Proteomes" id="UP001054889">
    <property type="component" value="Unassembled WGS sequence"/>
</dbReference>
<name>A0AAV5C2M3_ELECO</name>
<keyword evidence="2" id="KW-1185">Reference proteome</keyword>
<evidence type="ECO:0000313" key="2">
    <source>
        <dbReference type="Proteomes" id="UP001054889"/>
    </source>
</evidence>
<gene>
    <name evidence="1" type="primary">ga09387</name>
    <name evidence="1" type="ORF">PR202_ga09387</name>
</gene>
<organism evidence="1 2">
    <name type="scientific">Eleusine coracana subsp. coracana</name>
    <dbReference type="NCBI Taxonomy" id="191504"/>
    <lineage>
        <taxon>Eukaryota</taxon>
        <taxon>Viridiplantae</taxon>
        <taxon>Streptophyta</taxon>
        <taxon>Embryophyta</taxon>
        <taxon>Tracheophyta</taxon>
        <taxon>Spermatophyta</taxon>
        <taxon>Magnoliopsida</taxon>
        <taxon>Liliopsida</taxon>
        <taxon>Poales</taxon>
        <taxon>Poaceae</taxon>
        <taxon>PACMAD clade</taxon>
        <taxon>Chloridoideae</taxon>
        <taxon>Cynodonteae</taxon>
        <taxon>Eleusininae</taxon>
        <taxon>Eleusine</taxon>
    </lineage>
</organism>
<accession>A0AAV5C2M3</accession>
<evidence type="ECO:0000313" key="1">
    <source>
        <dbReference type="EMBL" id="GJM92881.1"/>
    </source>
</evidence>
<dbReference type="AlphaFoldDB" id="A0AAV5C2M3"/>
<comment type="caution">
    <text evidence="1">The sequence shown here is derived from an EMBL/GenBank/DDBJ whole genome shotgun (WGS) entry which is preliminary data.</text>
</comment>
<protein>
    <submittedName>
        <fullName evidence="1">Uncharacterized protein</fullName>
    </submittedName>
</protein>